<dbReference type="PANTHER" id="PTHR42913">
    <property type="entry name" value="APOPTOSIS-INDUCING FACTOR 1"/>
    <property type="match status" value="1"/>
</dbReference>
<dbReference type="InterPro" id="IPR036188">
    <property type="entry name" value="FAD/NAD-bd_sf"/>
</dbReference>
<protein>
    <submittedName>
        <fullName evidence="7">NAD(P)/FAD-dependent oxidoreductase</fullName>
        <ecNumber evidence="7">1.6.5.-</ecNumber>
    </submittedName>
</protein>
<accession>A0ABV9NN22</accession>
<gene>
    <name evidence="7" type="ORF">ACFO3Q_08560</name>
</gene>
<evidence type="ECO:0000256" key="5">
    <source>
        <dbReference type="ARBA" id="ARBA00023002"/>
    </source>
</evidence>
<name>A0ABV9NN22_9GAMM</name>
<dbReference type="EMBL" id="JBHSGG010000023">
    <property type="protein sequence ID" value="MFC4728218.1"/>
    <property type="molecule type" value="Genomic_DNA"/>
</dbReference>
<evidence type="ECO:0000256" key="2">
    <source>
        <dbReference type="ARBA" id="ARBA00005272"/>
    </source>
</evidence>
<evidence type="ECO:0000256" key="1">
    <source>
        <dbReference type="ARBA" id="ARBA00001974"/>
    </source>
</evidence>
<keyword evidence="4" id="KW-0274">FAD</keyword>
<dbReference type="PRINTS" id="PR00411">
    <property type="entry name" value="PNDRDTASEI"/>
</dbReference>
<evidence type="ECO:0000256" key="4">
    <source>
        <dbReference type="ARBA" id="ARBA00022827"/>
    </source>
</evidence>
<dbReference type="Proteomes" id="UP001595892">
    <property type="component" value="Unassembled WGS sequence"/>
</dbReference>
<comment type="caution">
    <text evidence="7">The sequence shown here is derived from an EMBL/GenBank/DDBJ whole genome shotgun (WGS) entry which is preliminary data.</text>
</comment>
<feature type="domain" description="FAD/NAD(P)-binding" evidence="6">
    <location>
        <begin position="3"/>
        <end position="331"/>
    </location>
</feature>
<evidence type="ECO:0000313" key="7">
    <source>
        <dbReference type="EMBL" id="MFC4728218.1"/>
    </source>
</evidence>
<keyword evidence="3" id="KW-0285">Flavoprotein</keyword>
<organism evidence="7 8">
    <name type="scientific">Coralloluteibacterium thermophilum</name>
    <dbReference type="NCBI Taxonomy" id="2707049"/>
    <lineage>
        <taxon>Bacteria</taxon>
        <taxon>Pseudomonadati</taxon>
        <taxon>Pseudomonadota</taxon>
        <taxon>Gammaproteobacteria</taxon>
        <taxon>Lysobacterales</taxon>
        <taxon>Lysobacteraceae</taxon>
        <taxon>Coralloluteibacterium</taxon>
    </lineage>
</organism>
<dbReference type="PRINTS" id="PR00368">
    <property type="entry name" value="FADPNR"/>
</dbReference>
<dbReference type="EC" id="1.6.5.-" evidence="7"/>
<dbReference type="InterPro" id="IPR051169">
    <property type="entry name" value="NADH-Q_oxidoreductase"/>
</dbReference>
<comment type="similarity">
    <text evidence="2">Belongs to the NADH dehydrogenase family.</text>
</comment>
<reference evidence="8" key="1">
    <citation type="journal article" date="2019" name="Int. J. Syst. Evol. Microbiol.">
        <title>The Global Catalogue of Microorganisms (GCM) 10K type strain sequencing project: providing services to taxonomists for standard genome sequencing and annotation.</title>
        <authorList>
            <consortium name="The Broad Institute Genomics Platform"/>
            <consortium name="The Broad Institute Genome Sequencing Center for Infectious Disease"/>
            <person name="Wu L."/>
            <person name="Ma J."/>
        </authorList>
    </citation>
    <scope>NUCLEOTIDE SEQUENCE [LARGE SCALE GENOMIC DNA]</scope>
    <source>
        <strain evidence="8">CGMCC 1.13574</strain>
    </source>
</reference>
<evidence type="ECO:0000259" key="6">
    <source>
        <dbReference type="Pfam" id="PF07992"/>
    </source>
</evidence>
<comment type="cofactor">
    <cofactor evidence="1">
        <name>FAD</name>
        <dbReference type="ChEBI" id="CHEBI:57692"/>
    </cofactor>
</comment>
<sequence length="426" mass="45830">MNHVVIVGGGVAGLELATRLGNRLGAQGKAQVTLVDRGAAHLWKPMLHTLAAGTGDGRLQRVPYLAHAAQHHFRFRPGPFTGLDRTRRRISLGAVRAEDGECLLPPQTLDYDLLVLALGSRADDFGTPGVAEYCHFIDSQAEAESFNQALRRLVLRALAGGATSEVAIVGGGATGVELAASLVQLVEQLGGYGARDLHGRVGITLIESGPRLLPAFPERVSAQVEARLGALGIRVRTRARVVAATPDAYVLDDGTRIRSTLKAWAAGVRGEAVPDGYDGLETSRNGRLLVRPTLQATRDDRVFAVGDCASLTLPGHDRPLAPTAQVAHRQARHLSRQLPRVLAGESPREFVHRDLGALVPLGHYDAFGTLGQLGLFRGFLHGRLAHVGHAMLYRRHQAGLHGIWSGSLLWLAELLQRRVRPALRLD</sequence>
<keyword evidence="8" id="KW-1185">Reference proteome</keyword>
<dbReference type="RefSeq" id="WP_377004244.1">
    <property type="nucleotide sequence ID" value="NZ_JBHSGG010000023.1"/>
</dbReference>
<keyword evidence="5 7" id="KW-0560">Oxidoreductase</keyword>
<dbReference type="GO" id="GO:0016491">
    <property type="term" value="F:oxidoreductase activity"/>
    <property type="evidence" value="ECO:0007669"/>
    <property type="project" value="UniProtKB-KW"/>
</dbReference>
<dbReference type="Pfam" id="PF07992">
    <property type="entry name" value="Pyr_redox_2"/>
    <property type="match status" value="1"/>
</dbReference>
<evidence type="ECO:0000256" key="3">
    <source>
        <dbReference type="ARBA" id="ARBA00022630"/>
    </source>
</evidence>
<dbReference type="PANTHER" id="PTHR42913:SF3">
    <property type="entry name" value="64 KDA MITOCHONDRIAL NADH DEHYDROGENASE (EUROFUNG)"/>
    <property type="match status" value="1"/>
</dbReference>
<dbReference type="Gene3D" id="3.50.50.100">
    <property type="match status" value="1"/>
</dbReference>
<dbReference type="SUPFAM" id="SSF51905">
    <property type="entry name" value="FAD/NAD(P)-binding domain"/>
    <property type="match status" value="2"/>
</dbReference>
<evidence type="ECO:0000313" key="8">
    <source>
        <dbReference type="Proteomes" id="UP001595892"/>
    </source>
</evidence>
<proteinExistence type="inferred from homology"/>
<dbReference type="InterPro" id="IPR023753">
    <property type="entry name" value="FAD/NAD-binding_dom"/>
</dbReference>